<feature type="transmembrane region" description="Helical" evidence="1">
    <location>
        <begin position="81"/>
        <end position="104"/>
    </location>
</feature>
<protein>
    <submittedName>
        <fullName evidence="2">Putative membrane protein</fullName>
    </submittedName>
</protein>
<reference evidence="2 3" key="1">
    <citation type="submission" date="2018-05" db="EMBL/GenBank/DDBJ databases">
        <title>Genomic Encyclopedia of Archaeal and Bacterial Type Strains, Phase II (KMG-II): from individual species to whole genera.</title>
        <authorList>
            <person name="Goeker M."/>
        </authorList>
    </citation>
    <scope>NUCLEOTIDE SEQUENCE [LARGE SCALE GENOMIC DNA]</scope>
    <source>
        <strain evidence="2 3">DSM 19975</strain>
    </source>
</reference>
<dbReference type="InterPro" id="IPR012861">
    <property type="entry name" value="DUF1634"/>
</dbReference>
<keyword evidence="1" id="KW-0812">Transmembrane</keyword>
<dbReference type="RefSeq" id="WP_109608512.1">
    <property type="nucleotide sequence ID" value="NZ_QGHA01000005.1"/>
</dbReference>
<feature type="transmembrane region" description="Helical" evidence="1">
    <location>
        <begin position="25"/>
        <end position="43"/>
    </location>
</feature>
<evidence type="ECO:0000313" key="2">
    <source>
        <dbReference type="EMBL" id="PWK77083.1"/>
    </source>
</evidence>
<keyword evidence="1" id="KW-1133">Transmembrane helix</keyword>
<name>A0A316H9Q5_9SPHI</name>
<keyword evidence="3" id="KW-1185">Reference proteome</keyword>
<dbReference type="Proteomes" id="UP000245678">
    <property type="component" value="Unassembled WGS sequence"/>
</dbReference>
<feature type="transmembrane region" description="Helical" evidence="1">
    <location>
        <begin position="110"/>
        <end position="131"/>
    </location>
</feature>
<keyword evidence="1" id="KW-0472">Membrane</keyword>
<proteinExistence type="predicted"/>
<evidence type="ECO:0000313" key="3">
    <source>
        <dbReference type="Proteomes" id="UP000245678"/>
    </source>
</evidence>
<dbReference type="AlphaFoldDB" id="A0A316H9Q5"/>
<comment type="caution">
    <text evidence="2">The sequence shown here is derived from an EMBL/GenBank/DDBJ whole genome shotgun (WGS) entry which is preliminary data.</text>
</comment>
<dbReference type="Pfam" id="PF07843">
    <property type="entry name" value="DUF1634"/>
    <property type="match status" value="1"/>
</dbReference>
<organism evidence="2 3">
    <name type="scientific">Mucilaginibacter oryzae</name>
    <dbReference type="NCBI Taxonomy" id="468058"/>
    <lineage>
        <taxon>Bacteria</taxon>
        <taxon>Pseudomonadati</taxon>
        <taxon>Bacteroidota</taxon>
        <taxon>Sphingobacteriia</taxon>
        <taxon>Sphingobacteriales</taxon>
        <taxon>Sphingobacteriaceae</taxon>
        <taxon>Mucilaginibacter</taxon>
    </lineage>
</organism>
<gene>
    <name evidence="2" type="ORF">LX99_02893</name>
</gene>
<evidence type="ECO:0000256" key="1">
    <source>
        <dbReference type="SAM" id="Phobius"/>
    </source>
</evidence>
<sequence>MDIKNKTNSLADRDIELLVARLPRAGVITASCIVLIGGIVFLMRHGSAPMPSYHHFNGENMDYTTFGGIISNTWQLNPKGIIQFGVMVLIATPVLRIALSLFGFGLEKDWLYVAITTIVLCVMLFSTIGGLKV</sequence>
<accession>A0A316H9Q5</accession>
<dbReference type="EMBL" id="QGHA01000005">
    <property type="protein sequence ID" value="PWK77083.1"/>
    <property type="molecule type" value="Genomic_DNA"/>
</dbReference>